<comment type="similarity">
    <text evidence="10">Belongs to the NnrE/AIBP family.</text>
</comment>
<dbReference type="Proteomes" id="UP001621964">
    <property type="component" value="Unassembled WGS sequence"/>
</dbReference>
<gene>
    <name evidence="10" type="primary">nnrE</name>
    <name evidence="12" type="ORF">ACI43T_09855</name>
</gene>
<keyword evidence="9 10" id="KW-0413">Isomerase</keyword>
<keyword evidence="13" id="KW-1185">Reference proteome</keyword>
<comment type="cofactor">
    <cofactor evidence="10">
        <name>K(+)</name>
        <dbReference type="ChEBI" id="CHEBI:29103"/>
    </cofactor>
    <text evidence="10">Binds 1 potassium ion per subunit.</text>
</comment>
<dbReference type="GO" id="GO:0052856">
    <property type="term" value="F:NAD(P)HX epimerase activity"/>
    <property type="evidence" value="ECO:0007669"/>
    <property type="project" value="UniProtKB-EC"/>
</dbReference>
<keyword evidence="5 10" id="KW-0547">Nucleotide-binding</keyword>
<dbReference type="PANTHER" id="PTHR13232">
    <property type="entry name" value="NAD(P)H-HYDRATE EPIMERASE"/>
    <property type="match status" value="1"/>
</dbReference>
<keyword evidence="4 10" id="KW-0479">Metal-binding</keyword>
<evidence type="ECO:0000256" key="5">
    <source>
        <dbReference type="ARBA" id="ARBA00022741"/>
    </source>
</evidence>
<accession>A0ABW8Q5B8</accession>
<sequence length="215" mass="23203">MKIYTAAEMREHEQMAVDKGTTFEQLMENAGQAAAADLLRRFPKAGRALIVCGKGNNGGDGLVIARVLSEQDWRVDVVFVLGDKLSPLAQLNRERLNHSDGVSFIRPDELEGRTTGRLRTLKTGYGLIIEGIFGTGFSGALPETAAAVCRLLNQADGFKIALDIPTGLNCDTGEADKDTFRADLTYAFAAYKPAHMTEAGKAYCGETVCLDIGIE</sequence>
<dbReference type="Gene3D" id="3.40.50.10260">
    <property type="entry name" value="YjeF N-terminal domain"/>
    <property type="match status" value="1"/>
</dbReference>
<dbReference type="Pfam" id="PF03853">
    <property type="entry name" value="YjeF_N"/>
    <property type="match status" value="1"/>
</dbReference>
<evidence type="ECO:0000256" key="3">
    <source>
        <dbReference type="ARBA" id="ARBA00012228"/>
    </source>
</evidence>
<evidence type="ECO:0000256" key="8">
    <source>
        <dbReference type="ARBA" id="ARBA00023027"/>
    </source>
</evidence>
<dbReference type="PANTHER" id="PTHR13232:SF10">
    <property type="entry name" value="NAD(P)H-HYDRATE EPIMERASE"/>
    <property type="match status" value="1"/>
</dbReference>
<proteinExistence type="inferred from homology"/>
<dbReference type="InterPro" id="IPR032976">
    <property type="entry name" value="YJEFN_prot_NAXE-like"/>
</dbReference>
<dbReference type="InterPro" id="IPR004443">
    <property type="entry name" value="YjeF_N_dom"/>
</dbReference>
<evidence type="ECO:0000256" key="10">
    <source>
        <dbReference type="HAMAP-Rule" id="MF_01966"/>
    </source>
</evidence>
<evidence type="ECO:0000256" key="2">
    <source>
        <dbReference type="ARBA" id="ARBA00000909"/>
    </source>
</evidence>
<feature type="binding site" evidence="10">
    <location>
        <position position="57"/>
    </location>
    <ligand>
        <name>K(+)</name>
        <dbReference type="ChEBI" id="CHEBI:29103"/>
    </ligand>
</feature>
<comment type="caution">
    <text evidence="12">The sequence shown here is derived from an EMBL/GenBank/DDBJ whole genome shotgun (WGS) entry which is preliminary data.</text>
</comment>
<comment type="function">
    <text evidence="10">Catalyzes the epimerization of the S- and R-forms of NAD(P)HX, a damaged form of NAD(P)H that is a result of enzymatic or heat-dependent hydration. This is a prerequisite for the S-specific NAD(P)H-hydrate dehydratase to allow the repair of both epimers of NAD(P)HX.</text>
</comment>
<dbReference type="EMBL" id="JBJGEB010000010">
    <property type="protein sequence ID" value="MFK7642787.1"/>
    <property type="molecule type" value="Genomic_DNA"/>
</dbReference>
<evidence type="ECO:0000256" key="1">
    <source>
        <dbReference type="ARBA" id="ARBA00000013"/>
    </source>
</evidence>
<evidence type="ECO:0000256" key="7">
    <source>
        <dbReference type="ARBA" id="ARBA00022958"/>
    </source>
</evidence>
<keyword evidence="7 10" id="KW-0630">Potassium</keyword>
<dbReference type="EC" id="5.1.99.6" evidence="3 10"/>
<reference evidence="12 13" key="1">
    <citation type="submission" date="2024-11" db="EMBL/GenBank/DDBJ databases">
        <authorList>
            <person name="Mikucki A.G."/>
            <person name="Kahler C.M."/>
        </authorList>
    </citation>
    <scope>NUCLEOTIDE SEQUENCE [LARGE SCALE GENOMIC DNA]</scope>
    <source>
        <strain evidence="12 13">EXNM717</strain>
    </source>
</reference>
<comment type="catalytic activity">
    <reaction evidence="2 10">
        <text>(6R)-NADPHX = (6S)-NADPHX</text>
        <dbReference type="Rhea" id="RHEA:32227"/>
        <dbReference type="ChEBI" id="CHEBI:64076"/>
        <dbReference type="ChEBI" id="CHEBI:64077"/>
        <dbReference type="EC" id="5.1.99.6"/>
    </reaction>
</comment>
<organism evidence="12 13">
    <name type="scientific">Neisseria oralis</name>
    <dbReference type="NCBI Taxonomy" id="1107316"/>
    <lineage>
        <taxon>Bacteria</taxon>
        <taxon>Pseudomonadati</taxon>
        <taxon>Pseudomonadota</taxon>
        <taxon>Betaproteobacteria</taxon>
        <taxon>Neisseriales</taxon>
        <taxon>Neisseriaceae</taxon>
        <taxon>Neisseria</taxon>
    </lineage>
</organism>
<dbReference type="NCBIfam" id="TIGR00197">
    <property type="entry name" value="yjeF_nterm"/>
    <property type="match status" value="1"/>
</dbReference>
<evidence type="ECO:0000313" key="12">
    <source>
        <dbReference type="EMBL" id="MFK7642787.1"/>
    </source>
</evidence>
<comment type="catalytic activity">
    <reaction evidence="1 10">
        <text>(6R)-NADHX = (6S)-NADHX</text>
        <dbReference type="Rhea" id="RHEA:32215"/>
        <dbReference type="ChEBI" id="CHEBI:64074"/>
        <dbReference type="ChEBI" id="CHEBI:64075"/>
        <dbReference type="EC" id="5.1.99.6"/>
    </reaction>
</comment>
<feature type="binding site" evidence="10">
    <location>
        <begin position="56"/>
        <end position="60"/>
    </location>
    <ligand>
        <name>(6S)-NADPHX</name>
        <dbReference type="ChEBI" id="CHEBI:64076"/>
    </ligand>
</feature>
<feature type="domain" description="YjeF N-terminal" evidence="11">
    <location>
        <begin position="9"/>
        <end position="215"/>
    </location>
</feature>
<keyword evidence="8 10" id="KW-0520">NAD</keyword>
<evidence type="ECO:0000256" key="9">
    <source>
        <dbReference type="ARBA" id="ARBA00023235"/>
    </source>
</evidence>
<evidence type="ECO:0000256" key="4">
    <source>
        <dbReference type="ARBA" id="ARBA00022723"/>
    </source>
</evidence>
<feature type="binding site" evidence="10">
    <location>
        <position position="166"/>
    </location>
    <ligand>
        <name>K(+)</name>
        <dbReference type="ChEBI" id="CHEBI:29103"/>
    </ligand>
</feature>
<keyword evidence="6 10" id="KW-0521">NADP</keyword>
<dbReference type="SUPFAM" id="SSF64153">
    <property type="entry name" value="YjeF N-terminal domain-like"/>
    <property type="match status" value="1"/>
</dbReference>
<dbReference type="HAMAP" id="MF_01966">
    <property type="entry name" value="NADHX_epimerase"/>
    <property type="match status" value="1"/>
</dbReference>
<evidence type="ECO:0000313" key="13">
    <source>
        <dbReference type="Proteomes" id="UP001621964"/>
    </source>
</evidence>
<dbReference type="RefSeq" id="WP_405386807.1">
    <property type="nucleotide sequence ID" value="NZ_JBJGEB010000010.1"/>
</dbReference>
<name>A0ABW8Q5B8_9NEIS</name>
<dbReference type="InterPro" id="IPR036652">
    <property type="entry name" value="YjeF_N_dom_sf"/>
</dbReference>
<feature type="binding site" evidence="10">
    <location>
        <begin position="134"/>
        <end position="140"/>
    </location>
    <ligand>
        <name>(6S)-NADPHX</name>
        <dbReference type="ChEBI" id="CHEBI:64076"/>
    </ligand>
</feature>
<evidence type="ECO:0000256" key="6">
    <source>
        <dbReference type="ARBA" id="ARBA00022857"/>
    </source>
</evidence>
<comment type="caution">
    <text evidence="10">Lacks conserved residue(s) required for the propagation of feature annotation.</text>
</comment>
<feature type="binding site" evidence="10">
    <location>
        <position position="163"/>
    </location>
    <ligand>
        <name>(6S)-NADPHX</name>
        <dbReference type="ChEBI" id="CHEBI:64076"/>
    </ligand>
</feature>
<dbReference type="PROSITE" id="PS51385">
    <property type="entry name" value="YJEF_N"/>
    <property type="match status" value="1"/>
</dbReference>
<protein>
    <recommendedName>
        <fullName evidence="3 10">NAD(P)H-hydrate epimerase</fullName>
        <ecNumber evidence="3 10">5.1.99.6</ecNumber>
    </recommendedName>
    <alternativeName>
        <fullName evidence="10">NAD(P)HX epimerase</fullName>
    </alternativeName>
</protein>
<evidence type="ECO:0000259" key="11">
    <source>
        <dbReference type="PROSITE" id="PS51385"/>
    </source>
</evidence>